<comment type="similarity">
    <text evidence="1 13 14">Belongs to the ATPase B chain family.</text>
</comment>
<dbReference type="PANTHER" id="PTHR33445:SF1">
    <property type="entry name" value="ATP SYNTHASE SUBUNIT B"/>
    <property type="match status" value="1"/>
</dbReference>
<dbReference type="HAMAP" id="MF_01398">
    <property type="entry name" value="ATP_synth_b_bprime"/>
    <property type="match status" value="1"/>
</dbReference>
<keyword evidence="9 13" id="KW-0472">Membrane</keyword>
<evidence type="ECO:0000256" key="10">
    <source>
        <dbReference type="ARBA" id="ARBA00023310"/>
    </source>
</evidence>
<comment type="function">
    <text evidence="11 13">F(1)F(0) ATP synthase produces ATP from ADP in the presence of a proton or sodium gradient. F-type ATPases consist of two structural domains, F(1) containing the extramembraneous catalytic core and F(0) containing the membrane proton channel, linked together by a central stalk and a peripheral stalk. During catalysis, ATP synthesis in the catalytic domain of F(1) is coupled via a rotary mechanism of the central stalk subunits to proton translocation.</text>
</comment>
<dbReference type="Proteomes" id="UP000051586">
    <property type="component" value="Unassembled WGS sequence"/>
</dbReference>
<dbReference type="NCBIfam" id="TIGR01144">
    <property type="entry name" value="ATP_synt_b"/>
    <property type="match status" value="1"/>
</dbReference>
<dbReference type="InterPro" id="IPR028987">
    <property type="entry name" value="ATP_synth_B-like_membr_sf"/>
</dbReference>
<gene>
    <name evidence="13" type="primary">atpF</name>
    <name evidence="15" type="ORF">FC87_GL000072</name>
</gene>
<evidence type="ECO:0000256" key="11">
    <source>
        <dbReference type="ARBA" id="ARBA00025198"/>
    </source>
</evidence>
<comment type="subcellular location">
    <subcellularLocation>
        <location evidence="13">Cell membrane</location>
        <topology evidence="13">Single-pass membrane protein</topology>
    </subcellularLocation>
    <subcellularLocation>
        <location evidence="12">Endomembrane system</location>
        <topology evidence="12">Single-pass membrane protein</topology>
    </subcellularLocation>
</comment>
<evidence type="ECO:0000256" key="8">
    <source>
        <dbReference type="ARBA" id="ARBA00023065"/>
    </source>
</evidence>
<dbReference type="SUPFAM" id="SSF81573">
    <property type="entry name" value="F1F0 ATP synthase subunit B, membrane domain"/>
    <property type="match status" value="1"/>
</dbReference>
<keyword evidence="8 13" id="KW-0406">Ion transport</keyword>
<evidence type="ECO:0000256" key="9">
    <source>
        <dbReference type="ARBA" id="ARBA00023136"/>
    </source>
</evidence>
<dbReference type="AlphaFoldDB" id="A0A0R2CX71"/>
<dbReference type="InterPro" id="IPR002146">
    <property type="entry name" value="ATP_synth_b/b'su_bac/chlpt"/>
</dbReference>
<dbReference type="PATRIC" id="fig|1423745.4.peg.76"/>
<dbReference type="GO" id="GO:0046961">
    <property type="term" value="F:proton-transporting ATPase activity, rotational mechanism"/>
    <property type="evidence" value="ECO:0007669"/>
    <property type="project" value="TreeGrafter"/>
</dbReference>
<dbReference type="InterPro" id="IPR050059">
    <property type="entry name" value="ATP_synthase_B_chain"/>
</dbReference>
<dbReference type="CDD" id="cd06503">
    <property type="entry name" value="ATP-synt_Fo_b"/>
    <property type="match status" value="1"/>
</dbReference>
<sequence>MFTHLIVGATFNIGDALFYAVLFIILMWIVKLVAWKPITQLMQNRADKISSDIDSAETARNNAAALEKKRQAALQQSQAEASDIITQAQQSGDNRRAEIISTAQADAQTLKANAQKDIQQQQQDALVNSKNNVADLSIEIASKIIQKNLTAADQKALIDSYIEGLGSHESK</sequence>
<dbReference type="GO" id="GO:0012505">
    <property type="term" value="C:endomembrane system"/>
    <property type="evidence" value="ECO:0007669"/>
    <property type="project" value="UniProtKB-SubCell"/>
</dbReference>
<evidence type="ECO:0000256" key="4">
    <source>
        <dbReference type="ARBA" id="ARBA00022547"/>
    </source>
</evidence>
<comment type="function">
    <text evidence="13">Component of the F(0) channel, it forms part of the peripheral stalk, linking F(1) to F(0).</text>
</comment>
<dbReference type="RefSeq" id="WP_056961292.1">
    <property type="nucleotide sequence ID" value="NZ_AYZI01000001.1"/>
</dbReference>
<keyword evidence="3 13" id="KW-1003">Cell membrane</keyword>
<evidence type="ECO:0000256" key="5">
    <source>
        <dbReference type="ARBA" id="ARBA00022692"/>
    </source>
</evidence>
<comment type="subunit">
    <text evidence="13">F-type ATPases have 2 components, F(1) - the catalytic core - and F(0) - the membrane proton channel. F(1) has five subunits: alpha(3), beta(3), gamma(1), delta(1), epsilon(1). F(0) has three main subunits: a(1), b(2) and c(10-14). The alpha and beta chains form an alternating ring which encloses part of the gamma chain. F(1) is attached to F(0) by a central stalk formed by the gamma and epsilon chains, while a peripheral stalk is formed by the delta and b chains.</text>
</comment>
<keyword evidence="2 13" id="KW-0813">Transport</keyword>
<evidence type="ECO:0000313" key="15">
    <source>
        <dbReference type="EMBL" id="KRM92460.1"/>
    </source>
</evidence>
<keyword evidence="6 13" id="KW-0375">Hydrogen ion transport</keyword>
<keyword evidence="4 13" id="KW-0138">CF(0)</keyword>
<keyword evidence="7 13" id="KW-1133">Transmembrane helix</keyword>
<dbReference type="Pfam" id="PF00430">
    <property type="entry name" value="ATP-synt_B"/>
    <property type="match status" value="1"/>
</dbReference>
<dbReference type="PANTHER" id="PTHR33445">
    <property type="entry name" value="ATP SYNTHASE SUBUNIT B', CHLOROPLASTIC"/>
    <property type="match status" value="1"/>
</dbReference>
<evidence type="ECO:0000256" key="3">
    <source>
        <dbReference type="ARBA" id="ARBA00022475"/>
    </source>
</evidence>
<evidence type="ECO:0000256" key="2">
    <source>
        <dbReference type="ARBA" id="ARBA00022448"/>
    </source>
</evidence>
<dbReference type="InterPro" id="IPR005864">
    <property type="entry name" value="ATP_synth_F0_bsu_bac"/>
</dbReference>
<dbReference type="STRING" id="1423745.GCA_001311215_00575"/>
<dbReference type="GO" id="GO:0005886">
    <property type="term" value="C:plasma membrane"/>
    <property type="evidence" value="ECO:0007669"/>
    <property type="project" value="UniProtKB-SubCell"/>
</dbReference>
<dbReference type="GO" id="GO:0046933">
    <property type="term" value="F:proton-transporting ATP synthase activity, rotational mechanism"/>
    <property type="evidence" value="ECO:0007669"/>
    <property type="project" value="UniProtKB-UniRule"/>
</dbReference>
<evidence type="ECO:0000256" key="14">
    <source>
        <dbReference type="RuleBase" id="RU003848"/>
    </source>
</evidence>
<keyword evidence="5 13" id="KW-0812">Transmembrane</keyword>
<dbReference type="EMBL" id="AYZI01000001">
    <property type="protein sequence ID" value="KRM92460.1"/>
    <property type="molecule type" value="Genomic_DNA"/>
</dbReference>
<evidence type="ECO:0000256" key="12">
    <source>
        <dbReference type="ARBA" id="ARBA00037847"/>
    </source>
</evidence>
<name>A0A0R2CX71_9LACO</name>
<evidence type="ECO:0000256" key="7">
    <source>
        <dbReference type="ARBA" id="ARBA00022989"/>
    </source>
</evidence>
<accession>A0A0R2CX71</accession>
<evidence type="ECO:0000313" key="16">
    <source>
        <dbReference type="Proteomes" id="UP000051586"/>
    </source>
</evidence>
<organism evidence="15 16">
    <name type="scientific">Fructilactobacillus florum DSM 22689 = JCM 16035</name>
    <dbReference type="NCBI Taxonomy" id="1423745"/>
    <lineage>
        <taxon>Bacteria</taxon>
        <taxon>Bacillati</taxon>
        <taxon>Bacillota</taxon>
        <taxon>Bacilli</taxon>
        <taxon>Lactobacillales</taxon>
        <taxon>Lactobacillaceae</taxon>
        <taxon>Fructilactobacillus</taxon>
    </lineage>
</organism>
<comment type="caution">
    <text evidence="15">The sequence shown here is derived from an EMBL/GenBank/DDBJ whole genome shotgun (WGS) entry which is preliminary data.</text>
</comment>
<protein>
    <recommendedName>
        <fullName evidence="13">ATP synthase subunit b</fullName>
    </recommendedName>
    <alternativeName>
        <fullName evidence="13">ATP synthase F(0) sector subunit b</fullName>
    </alternativeName>
    <alternativeName>
        <fullName evidence="13">ATPase subunit I</fullName>
    </alternativeName>
    <alternativeName>
        <fullName evidence="13">F-type ATPase subunit b</fullName>
        <shortName evidence="13">F-ATPase subunit b</shortName>
    </alternativeName>
</protein>
<dbReference type="GO" id="GO:0045259">
    <property type="term" value="C:proton-transporting ATP synthase complex"/>
    <property type="evidence" value="ECO:0007669"/>
    <property type="project" value="UniProtKB-KW"/>
</dbReference>
<feature type="transmembrane region" description="Helical" evidence="13">
    <location>
        <begin position="16"/>
        <end position="35"/>
    </location>
</feature>
<evidence type="ECO:0000256" key="6">
    <source>
        <dbReference type="ARBA" id="ARBA00022781"/>
    </source>
</evidence>
<reference evidence="15 16" key="1">
    <citation type="journal article" date="2015" name="Genome Announc.">
        <title>Expanding the biotechnology potential of lactobacilli through comparative genomics of 213 strains and associated genera.</title>
        <authorList>
            <person name="Sun Z."/>
            <person name="Harris H.M."/>
            <person name="McCann A."/>
            <person name="Guo C."/>
            <person name="Argimon S."/>
            <person name="Zhang W."/>
            <person name="Yang X."/>
            <person name="Jeffery I.B."/>
            <person name="Cooney J.C."/>
            <person name="Kagawa T.F."/>
            <person name="Liu W."/>
            <person name="Song Y."/>
            <person name="Salvetti E."/>
            <person name="Wrobel A."/>
            <person name="Rasinkangas P."/>
            <person name="Parkhill J."/>
            <person name="Rea M.C."/>
            <person name="O'Sullivan O."/>
            <person name="Ritari J."/>
            <person name="Douillard F.P."/>
            <person name="Paul Ross R."/>
            <person name="Yang R."/>
            <person name="Briner A.E."/>
            <person name="Felis G.E."/>
            <person name="de Vos W.M."/>
            <person name="Barrangou R."/>
            <person name="Klaenhammer T.R."/>
            <person name="Caufield P.W."/>
            <person name="Cui Y."/>
            <person name="Zhang H."/>
            <person name="O'Toole P.W."/>
        </authorList>
    </citation>
    <scope>NUCLEOTIDE SEQUENCE [LARGE SCALE GENOMIC DNA]</scope>
    <source>
        <strain evidence="15 16">DSM 22689</strain>
    </source>
</reference>
<proteinExistence type="inferred from homology"/>
<evidence type="ECO:0000256" key="13">
    <source>
        <dbReference type="HAMAP-Rule" id="MF_01398"/>
    </source>
</evidence>
<evidence type="ECO:0000256" key="1">
    <source>
        <dbReference type="ARBA" id="ARBA00005513"/>
    </source>
</evidence>
<keyword evidence="10 13" id="KW-0066">ATP synthesis</keyword>